<protein>
    <submittedName>
        <fullName evidence="1">Uncharacterized protein</fullName>
    </submittedName>
</protein>
<proteinExistence type="predicted"/>
<sequence length="109" mass="12291">MSDADQKPEDTQPVTMPRHAFHMATQTATELSYWSSRLQRFASAEMYDDDAFIMRGIAVRLEVLSDALYNALSTGWGEPMAPEHIRAVFGKAGMDEYDKREFGIVDQVA</sequence>
<name>A0A1J5QJV6_9ZZZZ</name>
<dbReference type="EMBL" id="MLJW01000674">
    <property type="protein sequence ID" value="OIQ83766.1"/>
    <property type="molecule type" value="Genomic_DNA"/>
</dbReference>
<evidence type="ECO:0000313" key="1">
    <source>
        <dbReference type="EMBL" id="OIQ83766.1"/>
    </source>
</evidence>
<comment type="caution">
    <text evidence="1">The sequence shown here is derived from an EMBL/GenBank/DDBJ whole genome shotgun (WGS) entry which is preliminary data.</text>
</comment>
<organism evidence="1">
    <name type="scientific">mine drainage metagenome</name>
    <dbReference type="NCBI Taxonomy" id="410659"/>
    <lineage>
        <taxon>unclassified sequences</taxon>
        <taxon>metagenomes</taxon>
        <taxon>ecological metagenomes</taxon>
    </lineage>
</organism>
<dbReference type="AlphaFoldDB" id="A0A1J5QJV6"/>
<accession>A0A1J5QJV6</accession>
<gene>
    <name evidence="1" type="ORF">GALL_344280</name>
</gene>
<reference evidence="1" key="1">
    <citation type="submission" date="2016-10" db="EMBL/GenBank/DDBJ databases">
        <title>Sequence of Gallionella enrichment culture.</title>
        <authorList>
            <person name="Poehlein A."/>
            <person name="Muehling M."/>
            <person name="Daniel R."/>
        </authorList>
    </citation>
    <scope>NUCLEOTIDE SEQUENCE</scope>
</reference>